<dbReference type="PANTHER" id="PTHR37291">
    <property type="entry name" value="5-METHYLCYTOSINE-SPECIFIC RESTRICTION ENZYME B"/>
    <property type="match status" value="1"/>
</dbReference>
<accession>A0A2N5PHN4</accession>
<dbReference type="GO" id="GO:0016887">
    <property type="term" value="F:ATP hydrolysis activity"/>
    <property type="evidence" value="ECO:0007669"/>
    <property type="project" value="InterPro"/>
</dbReference>
<sequence length="652" mass="74382">MNRPDTILTYDEMDLKLGIKSSLPHVKSTLALAVLLWECSDHPAELTYSVSNGDKIVLTEEIEQWLIDYLSEICEEEQIDFEALITGVNQNQLFKSQMEALIVAFELVWKLARVNFVDETKPASAERTGGVRYPKKLTYSVNADIIHSVISGNENAYIRVLMSWIGFNIAVDPECEKTLTYLFTALSEGAVFKLVDGTKDVIFNQNSIYKKFLETSQAVDINGDKEAKGALRILKSLLSDEMNPYLQYSGGSVTATTDISERLEEYQKRVDTLLQLSATKVIGLEDLQSQNTGIQLTDLEERRVSSGSNVLLYGVPGSGKSWTIEHEYCKKGTNVERLVFHPDYTYSDFIGQILPNVDEEGQVSYKFTPGPFTNILHDAYNEPEKEYILIIEEINRGNAPAIFGEVFQLLDRKTELREADDDGYPVGTSEYGITNANIAKIVYGDARHKVRIPSNLSIIGTMNTSDQNVFTLDTAFQRRWEMRLIENNFEHVDRSLADAEILDTGVTWQTFCTEINSIIVGNNARMTSAEDKRLGAYFVHLKDLMYNDEMGNLSDGEYDALRKKEQSGTITETEKDRLYAIRSAMKQNRKFPEKVIKYLWDDAFKFNREIVFETTTYQSLEQVIRVFMYAEKINRFSMFKENVRNAFIRDEQ</sequence>
<dbReference type="RefSeq" id="WP_101884051.1">
    <property type="nucleotide sequence ID" value="NZ_JAPRAW010000006.1"/>
</dbReference>
<dbReference type="EMBL" id="NIHT01000013">
    <property type="protein sequence ID" value="PLT74649.1"/>
    <property type="molecule type" value="Genomic_DNA"/>
</dbReference>
<dbReference type="InterPro" id="IPR003593">
    <property type="entry name" value="AAA+_ATPase"/>
</dbReference>
<dbReference type="SUPFAM" id="SSF52540">
    <property type="entry name" value="P-loop containing nucleoside triphosphate hydrolases"/>
    <property type="match status" value="1"/>
</dbReference>
<dbReference type="InterPro" id="IPR052934">
    <property type="entry name" value="Methyl-DNA_Rec/Restrict_Enz"/>
</dbReference>
<dbReference type="GO" id="GO:0005524">
    <property type="term" value="F:ATP binding"/>
    <property type="evidence" value="ECO:0007669"/>
    <property type="project" value="InterPro"/>
</dbReference>
<protein>
    <submittedName>
        <fullName evidence="2">ATPase</fullName>
    </submittedName>
</protein>
<dbReference type="Proteomes" id="UP000235093">
    <property type="component" value="Unassembled WGS sequence"/>
</dbReference>
<comment type="caution">
    <text evidence="2">The sequence shown here is derived from an EMBL/GenBank/DDBJ whole genome shotgun (WGS) entry which is preliminary data.</text>
</comment>
<organism evidence="2 3">
    <name type="scientific">Mediterraneibacter gnavus</name>
    <name type="common">Ruminococcus gnavus</name>
    <dbReference type="NCBI Taxonomy" id="33038"/>
    <lineage>
        <taxon>Bacteria</taxon>
        <taxon>Bacillati</taxon>
        <taxon>Bacillota</taxon>
        <taxon>Clostridia</taxon>
        <taxon>Lachnospirales</taxon>
        <taxon>Lachnospiraceae</taxon>
        <taxon>Mediterraneibacter</taxon>
    </lineage>
</organism>
<dbReference type="InterPro" id="IPR027417">
    <property type="entry name" value="P-loop_NTPase"/>
</dbReference>
<reference evidence="2 3" key="1">
    <citation type="journal article" date="2017" name="Genome Med.">
        <title>A novel Ruminococcus gnavus clade enriched in inflammatory bowel disease patients.</title>
        <authorList>
            <person name="Hall A.B."/>
            <person name="Yassour M."/>
            <person name="Sauk J."/>
            <person name="Garner A."/>
            <person name="Jiang X."/>
            <person name="Arthur T."/>
            <person name="Lagoudas G.K."/>
            <person name="Vatanen T."/>
            <person name="Fornelos N."/>
            <person name="Wilson R."/>
            <person name="Bertha M."/>
            <person name="Cohen M."/>
            <person name="Garber J."/>
            <person name="Khalili H."/>
            <person name="Gevers D."/>
            <person name="Ananthakrishnan A.N."/>
            <person name="Kugathasan S."/>
            <person name="Lander E.S."/>
            <person name="Blainey P."/>
            <person name="Vlamakis H."/>
            <person name="Xavier R.J."/>
            <person name="Huttenhower C."/>
        </authorList>
    </citation>
    <scope>NUCLEOTIDE SEQUENCE [LARGE SCALE GENOMIC DNA]</scope>
    <source>
        <strain evidence="2 3">RJX1125</strain>
    </source>
</reference>
<dbReference type="SMART" id="SM00382">
    <property type="entry name" value="AAA"/>
    <property type="match status" value="1"/>
</dbReference>
<evidence type="ECO:0000259" key="1">
    <source>
        <dbReference type="SMART" id="SM00382"/>
    </source>
</evidence>
<dbReference type="InterPro" id="IPR011704">
    <property type="entry name" value="ATPase_dyneun-rel_AAA"/>
</dbReference>
<evidence type="ECO:0000313" key="3">
    <source>
        <dbReference type="Proteomes" id="UP000235093"/>
    </source>
</evidence>
<name>A0A2N5PHN4_MEDGN</name>
<evidence type="ECO:0000313" key="2">
    <source>
        <dbReference type="EMBL" id="PLT74649.1"/>
    </source>
</evidence>
<gene>
    <name evidence="2" type="ORF">CDL23_09480</name>
</gene>
<proteinExistence type="predicted"/>
<dbReference type="PANTHER" id="PTHR37291:SF1">
    <property type="entry name" value="TYPE IV METHYL-DIRECTED RESTRICTION ENZYME ECOKMCRB SUBUNIT"/>
    <property type="match status" value="1"/>
</dbReference>
<dbReference type="Pfam" id="PF07728">
    <property type="entry name" value="AAA_5"/>
    <property type="match status" value="1"/>
</dbReference>
<dbReference type="AlphaFoldDB" id="A0A2N5PHN4"/>
<feature type="domain" description="AAA+ ATPase" evidence="1">
    <location>
        <begin position="306"/>
        <end position="486"/>
    </location>
</feature>
<dbReference type="Gene3D" id="3.40.50.300">
    <property type="entry name" value="P-loop containing nucleotide triphosphate hydrolases"/>
    <property type="match status" value="1"/>
</dbReference>